<organism evidence="2 3">
    <name type="scientific">Athelia psychrophila</name>
    <dbReference type="NCBI Taxonomy" id="1759441"/>
    <lineage>
        <taxon>Eukaryota</taxon>
        <taxon>Fungi</taxon>
        <taxon>Dikarya</taxon>
        <taxon>Basidiomycota</taxon>
        <taxon>Agaricomycotina</taxon>
        <taxon>Agaricomycetes</taxon>
        <taxon>Agaricomycetidae</taxon>
        <taxon>Atheliales</taxon>
        <taxon>Atheliaceae</taxon>
        <taxon>Athelia</taxon>
    </lineage>
</organism>
<feature type="active site" description="Nucleophile" evidence="1">
    <location>
        <position position="26"/>
    </location>
</feature>
<keyword evidence="3" id="KW-1185">Reference proteome</keyword>
<dbReference type="Pfam" id="PF06941">
    <property type="entry name" value="NT5C"/>
    <property type="match status" value="1"/>
</dbReference>
<reference evidence="2 3" key="1">
    <citation type="journal article" date="2016" name="Mol. Biol. Evol.">
        <title>Comparative Genomics of Early-Diverging Mushroom-Forming Fungi Provides Insights into the Origins of Lignocellulose Decay Capabilities.</title>
        <authorList>
            <person name="Nagy L.G."/>
            <person name="Riley R."/>
            <person name="Tritt A."/>
            <person name="Adam C."/>
            <person name="Daum C."/>
            <person name="Floudas D."/>
            <person name="Sun H."/>
            <person name="Yadav J.S."/>
            <person name="Pangilinan J."/>
            <person name="Larsson K.H."/>
            <person name="Matsuura K."/>
            <person name="Barry K."/>
            <person name="Labutti K."/>
            <person name="Kuo R."/>
            <person name="Ohm R.A."/>
            <person name="Bhattacharya S.S."/>
            <person name="Shirouzu T."/>
            <person name="Yoshinaga Y."/>
            <person name="Martin F.M."/>
            <person name="Grigoriev I.V."/>
            <person name="Hibbett D.S."/>
        </authorList>
    </citation>
    <scope>NUCLEOTIDE SEQUENCE [LARGE SCALE GENOMIC DNA]</scope>
    <source>
        <strain evidence="2 3">CBS 109695</strain>
    </source>
</reference>
<gene>
    <name evidence="2" type="ORF">FIBSPDRAFT_1036915</name>
</gene>
<dbReference type="PANTHER" id="PTHR35134">
    <property type="entry name" value="NUCLEOTIDASE YQFW-RELATED"/>
    <property type="match status" value="1"/>
</dbReference>
<evidence type="ECO:0008006" key="4">
    <source>
        <dbReference type="Google" id="ProtNLM"/>
    </source>
</evidence>
<dbReference type="SUPFAM" id="SSF56784">
    <property type="entry name" value="HAD-like"/>
    <property type="match status" value="1"/>
</dbReference>
<dbReference type="AlphaFoldDB" id="A0A166V2E4"/>
<dbReference type="PANTHER" id="PTHR35134:SF2">
    <property type="entry name" value="NUCLEOTIDASE YQFW-RELATED"/>
    <property type="match status" value="1"/>
</dbReference>
<sequence>MDSSASLAKLSHISPPTSSGPVIAIDLDDVLSETNQEVANWFNEYYPGHNMTVDDFYYYYYWKNPYWGTPAECFQKVNAFYAGTYIHRARPVPGAREGIQALRDLGYRLIIVTARLKAIRDASWDWIEENFPGLFDSIICTGQFEDASALKEGHELITKLTKQDVCLSIGAKLLIDDSLENALHCASHSSAAGPPTPVLLFGAYEWNKRQSFSTDNRDDRAFAARLVTEGPEFWKKDDVDIDAIRKGDGKGEGGEVPLWRVRNWAETVRWIGKAREEGRL</sequence>
<evidence type="ECO:0000313" key="3">
    <source>
        <dbReference type="Proteomes" id="UP000076532"/>
    </source>
</evidence>
<dbReference type="GO" id="GO:0008253">
    <property type="term" value="F:5'-nucleotidase activity"/>
    <property type="evidence" value="ECO:0007669"/>
    <property type="project" value="InterPro"/>
</dbReference>
<name>A0A166V2E4_9AGAM</name>
<dbReference type="InterPro" id="IPR052419">
    <property type="entry name" value="5_3-deoxyribonucleotidase-like"/>
</dbReference>
<dbReference type="Proteomes" id="UP000076532">
    <property type="component" value="Unassembled WGS sequence"/>
</dbReference>
<dbReference type="STRING" id="436010.A0A166V2E4"/>
<dbReference type="OrthoDB" id="10248475at2759"/>
<dbReference type="Gene3D" id="3.40.50.1000">
    <property type="entry name" value="HAD superfamily/HAD-like"/>
    <property type="match status" value="1"/>
</dbReference>
<evidence type="ECO:0000256" key="1">
    <source>
        <dbReference type="PIRSR" id="PIRSR610708-1"/>
    </source>
</evidence>
<accession>A0A166V2E4</accession>
<dbReference type="InterPro" id="IPR036412">
    <property type="entry name" value="HAD-like_sf"/>
</dbReference>
<protein>
    <recommendedName>
        <fullName evidence="4">Swiss Army Knife RNA repair protein HAD domain-containing protein</fullName>
    </recommendedName>
</protein>
<dbReference type="GO" id="GO:0009264">
    <property type="term" value="P:deoxyribonucleotide catabolic process"/>
    <property type="evidence" value="ECO:0007669"/>
    <property type="project" value="InterPro"/>
</dbReference>
<dbReference type="EMBL" id="KV417486">
    <property type="protein sequence ID" value="KZP32280.1"/>
    <property type="molecule type" value="Genomic_DNA"/>
</dbReference>
<dbReference type="InterPro" id="IPR010708">
    <property type="entry name" value="5'(3')-deoxyribonucleotidase"/>
</dbReference>
<proteinExistence type="predicted"/>
<dbReference type="InterPro" id="IPR023214">
    <property type="entry name" value="HAD_sf"/>
</dbReference>
<evidence type="ECO:0000313" key="2">
    <source>
        <dbReference type="EMBL" id="KZP32280.1"/>
    </source>
</evidence>
<feature type="active site" description="Proton donor" evidence="1">
    <location>
        <position position="28"/>
    </location>
</feature>